<dbReference type="EMBL" id="KB467832">
    <property type="protein sequence ID" value="PCH34647.1"/>
    <property type="molecule type" value="Genomic_DNA"/>
</dbReference>
<protein>
    <submittedName>
        <fullName evidence="1">Uncharacterized protein</fullName>
    </submittedName>
</protein>
<name>A0A2H3JF68_WOLCO</name>
<evidence type="ECO:0000313" key="2">
    <source>
        <dbReference type="Proteomes" id="UP000218811"/>
    </source>
</evidence>
<organism evidence="1 2">
    <name type="scientific">Wolfiporia cocos (strain MD-104)</name>
    <name type="common">Brown rot fungus</name>
    <dbReference type="NCBI Taxonomy" id="742152"/>
    <lineage>
        <taxon>Eukaryota</taxon>
        <taxon>Fungi</taxon>
        <taxon>Dikarya</taxon>
        <taxon>Basidiomycota</taxon>
        <taxon>Agaricomycotina</taxon>
        <taxon>Agaricomycetes</taxon>
        <taxon>Polyporales</taxon>
        <taxon>Phaeolaceae</taxon>
        <taxon>Wolfiporia</taxon>
    </lineage>
</organism>
<evidence type="ECO:0000313" key="1">
    <source>
        <dbReference type="EMBL" id="PCH34647.1"/>
    </source>
</evidence>
<gene>
    <name evidence="1" type="ORF">WOLCODRAFT_27351</name>
</gene>
<proteinExistence type="predicted"/>
<dbReference type="AlphaFoldDB" id="A0A2H3JF68"/>
<dbReference type="Proteomes" id="UP000218811">
    <property type="component" value="Unassembled WGS sequence"/>
</dbReference>
<sequence length="77" mass="8535">MSRIARVWRIEACCCVQNSPVGGRGEHPLAAPAYLEPLTAAARGGRREAGETHRLFGTSYKVWDDARFCRGGRCRQT</sequence>
<accession>A0A2H3JF68</accession>
<reference evidence="1 2" key="1">
    <citation type="journal article" date="2012" name="Science">
        <title>The Paleozoic origin of enzymatic lignin decomposition reconstructed from 31 fungal genomes.</title>
        <authorList>
            <person name="Floudas D."/>
            <person name="Binder M."/>
            <person name="Riley R."/>
            <person name="Barry K."/>
            <person name="Blanchette R.A."/>
            <person name="Henrissat B."/>
            <person name="Martinez A.T."/>
            <person name="Otillar R."/>
            <person name="Spatafora J.W."/>
            <person name="Yadav J.S."/>
            <person name="Aerts A."/>
            <person name="Benoit I."/>
            <person name="Boyd A."/>
            <person name="Carlson A."/>
            <person name="Copeland A."/>
            <person name="Coutinho P.M."/>
            <person name="de Vries R.P."/>
            <person name="Ferreira P."/>
            <person name="Findley K."/>
            <person name="Foster B."/>
            <person name="Gaskell J."/>
            <person name="Glotzer D."/>
            <person name="Gorecki P."/>
            <person name="Heitman J."/>
            <person name="Hesse C."/>
            <person name="Hori C."/>
            <person name="Igarashi K."/>
            <person name="Jurgens J.A."/>
            <person name="Kallen N."/>
            <person name="Kersten P."/>
            <person name="Kohler A."/>
            <person name="Kuees U."/>
            <person name="Kumar T.K.A."/>
            <person name="Kuo A."/>
            <person name="LaButti K."/>
            <person name="Larrondo L.F."/>
            <person name="Lindquist E."/>
            <person name="Ling A."/>
            <person name="Lombard V."/>
            <person name="Lucas S."/>
            <person name="Lundell T."/>
            <person name="Martin R."/>
            <person name="McLaughlin D.J."/>
            <person name="Morgenstern I."/>
            <person name="Morin E."/>
            <person name="Murat C."/>
            <person name="Nagy L.G."/>
            <person name="Nolan M."/>
            <person name="Ohm R.A."/>
            <person name="Patyshakuliyeva A."/>
            <person name="Rokas A."/>
            <person name="Ruiz-Duenas F.J."/>
            <person name="Sabat G."/>
            <person name="Salamov A."/>
            <person name="Samejima M."/>
            <person name="Schmutz J."/>
            <person name="Slot J.C."/>
            <person name="St John F."/>
            <person name="Stenlid J."/>
            <person name="Sun H."/>
            <person name="Sun S."/>
            <person name="Syed K."/>
            <person name="Tsang A."/>
            <person name="Wiebenga A."/>
            <person name="Young D."/>
            <person name="Pisabarro A."/>
            <person name="Eastwood D.C."/>
            <person name="Martin F."/>
            <person name="Cullen D."/>
            <person name="Grigoriev I.V."/>
            <person name="Hibbett D.S."/>
        </authorList>
    </citation>
    <scope>NUCLEOTIDE SEQUENCE [LARGE SCALE GENOMIC DNA]</scope>
    <source>
        <strain evidence="1 2">MD-104</strain>
    </source>
</reference>
<keyword evidence="2" id="KW-1185">Reference proteome</keyword>